<dbReference type="InterPro" id="IPR001322">
    <property type="entry name" value="Lamin_tail_dom"/>
</dbReference>
<dbReference type="InterPro" id="IPR059177">
    <property type="entry name" value="GH29D-like_dom"/>
</dbReference>
<evidence type="ECO:0000313" key="4">
    <source>
        <dbReference type="Proteomes" id="UP000823641"/>
    </source>
</evidence>
<dbReference type="Pfam" id="PF00932">
    <property type="entry name" value="LTD"/>
    <property type="match status" value="1"/>
</dbReference>
<reference evidence="3" key="1">
    <citation type="submission" date="2020-10" db="EMBL/GenBank/DDBJ databases">
        <authorList>
            <person name="Gilroy R."/>
        </authorList>
    </citation>
    <scope>NUCLEOTIDE SEQUENCE</scope>
    <source>
        <strain evidence="3">G3-3990</strain>
    </source>
</reference>
<evidence type="ECO:0000259" key="1">
    <source>
        <dbReference type="PROSITE" id="PS50853"/>
    </source>
</evidence>
<dbReference type="SMART" id="SM00060">
    <property type="entry name" value="FN3"/>
    <property type="match status" value="2"/>
</dbReference>
<dbReference type="EMBL" id="JADIMG010000104">
    <property type="protein sequence ID" value="MBO8460905.1"/>
    <property type="molecule type" value="Genomic_DNA"/>
</dbReference>
<accession>A0A9D9HVP5</accession>
<evidence type="ECO:0000313" key="3">
    <source>
        <dbReference type="EMBL" id="MBO8460905.1"/>
    </source>
</evidence>
<dbReference type="CDD" id="cd00063">
    <property type="entry name" value="FN3"/>
    <property type="match status" value="1"/>
</dbReference>
<feature type="domain" description="Fibronectin type-III" evidence="1">
    <location>
        <begin position="889"/>
        <end position="971"/>
    </location>
</feature>
<sequence length="1850" mass="203157">MKTTFHSLRIMASNTLIIGYVSWLFSRTLGRFFKMTLLLMALLLCGNVRAQEIICASVDFSTKSVANSDYTNTWQYDGWSIYGAANNSNQWAYIRVGGKELTERDRTITSNEPVACTIGKVLLTHEGVSSQNIIINYIKLIVASDASFTQIIDQKELNDLNITTSNGTVEISPSTSAWSANSYYKFIINLTNTSNKNGGLDLVKIDFYEAIAVTPTESYTVTFNAGTGTCETSSLTESNPGAGITLPTATSPCPSDWTFAGWSTTEITAETTTAPQLYTDGSTYHPMANETLYAVYKKSSGESSTTEYTFKQTSTTAATSTPTLPEGASIAFKNTYTSKEQMTAGKSQTWTIKGVPGLLTAVKANMKTNAKSGNGNVLIKVNDTQIFSLSSYKATYGNSDAYTEKDFQLTSQESGNVEIKINATVNSLYCNYIKAAFSIENNLYFSNPDCSVVDIATPTFSPESGTYYETQNVAISCVTPNTYIYYTIDGTNPSESVTAVEYTDSPIVVDRSVTLKAVAMNDNLDISDIATATYVIKPNTPTFSLESGTYYGSQSVDILCATEDVSIYYTTNGDEPSSSSTLYTGTLTIASTTTLKAVAIKNGESSEVSAVTYTIEMPQLQVPLATDATDVTNTSFTANWDAVTNATSYLVNVWTETGSYAKDLIISEYVEGNGNNKYIEIYNGTGSSINLNDYKLQMYANGSSTPSSDVQLYGTLEHNTCKVYKNSAANIYNGNVESNSAVNFNGDDAIALYKISTESYVDIFGVIGTDPGTAWTCEQHSTLDKTLRRKSTVREGISTNPADFTTLCTEWEVSNIDDVSNLGQHNMETKSNAPIPGSPFTVSSGTSLNVTGFSPDTKYCYNVVAKADGYLDSDVSNTICTTTSNTSCALATPVVTATPTSSAIYLQWSPVDGATSYVVSLNAETPQTVTGTSYTFTSLTPSTNYNWSVAASSDECTGIAATGVTETLEQPTVAGVEIVEVDTNGLKLDFHEQDAIATVVIDNEVTVSEGERPIADDIFFSKYFEAASTAKLLAIYNGTKDKISLADLEIRHRDDAENALQLAGFGATEPNYIMPNEEIIIYNKGTVDVQNCAEEQENFDKWKPANTTANHSALQFGGKGTITLRRGNDIIDIIGALDKNGSPVDGNERPTWGDDPGFTCAGGDNIKTEEIEDDYGLSTNRCLLIRRNHVKSGATAVAQNINSFNTLCTEWGGFHIDADKDTQDQLTCEGFGYVGGFDYQGYYTQYVQLQTTEFDQLTKNPDGTYTLPIPSLHKYSCTNIKLKTLDANGDVIETITYKVPIIVNQDVTTASEVFFHFEGDTCKNCDVVIRDEATLTTEATGKTEFRNVEVYPQATLAVPENKSLTVNSLRMRSNAVEDQMPYANIVGTLNNQTNMLYYDMRINNSAYRFFALPDTIKVSSIKFSNGMPAVSGTDFQVMYYDGEQRTTNGGLQSNWKPLTADSSIWAGNGYNIATAKAKMQELRFELRYDKVMGPNTKQVHVFDYGMNDYRADKITPNNVGWNLVGNPYLYIYENGEGDGLVYGKLEIMDNEYVWNDTDNLRYITYFNDKGRTYLQAKVNRTLRPFKCFFVQVGDPTAEEQGLMYVTFNKYKAHNPERQMVLAQRTPEQNTEQYVALQIALDDKTDKMGITIDNTYTTEYEIGRDLQKMMNYGTLPHMYAYVNNSQKLAFNAVPEWAAQSVIAGAYFPQAGEYTISLDPNDRPTNRVMAVWLTDMIDNVTTNLMLGDYRFYAQRAEQKNRFMIAVELAPEISTSTLVSSADGVYAYTQQRQMTICGLAENSVVSVYDALGHLVIQRNTSDASLTEQLPAAGMYLVKVVNAQQKATLKLLAY</sequence>
<evidence type="ECO:0000259" key="2">
    <source>
        <dbReference type="PROSITE" id="PS51841"/>
    </source>
</evidence>
<dbReference type="PROSITE" id="PS51841">
    <property type="entry name" value="LTD"/>
    <property type="match status" value="1"/>
</dbReference>
<name>A0A9D9HVP5_9BACT</name>
<feature type="domain" description="LTD" evidence="2">
    <location>
        <begin position="653"/>
        <end position="789"/>
    </location>
</feature>
<dbReference type="InterPro" id="IPR036116">
    <property type="entry name" value="FN3_sf"/>
</dbReference>
<organism evidence="3 4">
    <name type="scientific">Candidatus Gallipaludibacter merdavium</name>
    <dbReference type="NCBI Taxonomy" id="2840839"/>
    <lineage>
        <taxon>Bacteria</taxon>
        <taxon>Pseudomonadati</taxon>
        <taxon>Bacteroidota</taxon>
        <taxon>Bacteroidia</taxon>
        <taxon>Bacteroidales</taxon>
        <taxon>Candidatus Gallipaludibacter</taxon>
    </lineage>
</organism>
<dbReference type="InterPro" id="IPR013783">
    <property type="entry name" value="Ig-like_fold"/>
</dbReference>
<dbReference type="PROSITE" id="PS50853">
    <property type="entry name" value="FN3"/>
    <property type="match status" value="1"/>
</dbReference>
<dbReference type="Pfam" id="PF13290">
    <property type="entry name" value="CHB_HEX_C_1"/>
    <property type="match status" value="2"/>
</dbReference>
<reference evidence="3" key="2">
    <citation type="journal article" date="2021" name="PeerJ">
        <title>Extensive microbial diversity within the chicken gut microbiome revealed by metagenomics and culture.</title>
        <authorList>
            <person name="Gilroy R."/>
            <person name="Ravi A."/>
            <person name="Getino M."/>
            <person name="Pursley I."/>
            <person name="Horton D.L."/>
            <person name="Alikhan N.F."/>
            <person name="Baker D."/>
            <person name="Gharbi K."/>
            <person name="Hall N."/>
            <person name="Watson M."/>
            <person name="Adriaenssens E.M."/>
            <person name="Foster-Nyarko E."/>
            <person name="Jarju S."/>
            <person name="Secka A."/>
            <person name="Antonio M."/>
            <person name="Oren A."/>
            <person name="Chaudhuri R.R."/>
            <person name="La Ragione R."/>
            <person name="Hildebrand F."/>
            <person name="Pallen M.J."/>
        </authorList>
    </citation>
    <scope>NUCLEOTIDE SEQUENCE</scope>
    <source>
        <strain evidence="3">G3-3990</strain>
    </source>
</reference>
<dbReference type="Proteomes" id="UP000823641">
    <property type="component" value="Unassembled WGS sequence"/>
</dbReference>
<comment type="caution">
    <text evidence="3">The sequence shown here is derived from an EMBL/GenBank/DDBJ whole genome shotgun (WGS) entry which is preliminary data.</text>
</comment>
<dbReference type="InterPro" id="IPR003961">
    <property type="entry name" value="FN3_dom"/>
</dbReference>
<proteinExistence type="predicted"/>
<gene>
    <name evidence="3" type="ORF">IAA73_11340</name>
</gene>
<dbReference type="SUPFAM" id="SSF49265">
    <property type="entry name" value="Fibronectin type III"/>
    <property type="match status" value="2"/>
</dbReference>
<dbReference type="InterPro" id="IPR026444">
    <property type="entry name" value="Secre_tail"/>
</dbReference>
<dbReference type="Gene3D" id="2.60.40.10">
    <property type="entry name" value="Immunoglobulins"/>
    <property type="match status" value="1"/>
</dbReference>
<protein>
    <submittedName>
        <fullName evidence="3">Chitobiase/beta-hexosaminidase C-terminal domain-containing protein</fullName>
    </submittedName>
</protein>
<dbReference type="NCBIfam" id="TIGR04183">
    <property type="entry name" value="Por_Secre_tail"/>
    <property type="match status" value="1"/>
</dbReference>
<dbReference type="Pfam" id="PF00041">
    <property type="entry name" value="fn3"/>
    <property type="match status" value="1"/>
</dbReference>